<evidence type="ECO:0000313" key="1">
    <source>
        <dbReference type="EMBL" id="KAI0033329.1"/>
    </source>
</evidence>
<dbReference type="EMBL" id="MU273522">
    <property type="protein sequence ID" value="KAI0033329.1"/>
    <property type="molecule type" value="Genomic_DNA"/>
</dbReference>
<keyword evidence="2" id="KW-1185">Reference proteome</keyword>
<name>A0ACB8QNH7_9AGAM</name>
<sequence>MDDEFAFGSVWASNDNIEPAPSFSSPAPFPPPSPSNDDFGDGFDDFGETQEAEAGDAGGDDDFGDFGDADVGFAGSTAFDDQSNQPGSSAQTEWKALSLDPLPSRSELQDSIDAILGPLWEHDDLSNVLNFEPIREVGGVNQVLITQESRALYQTLFSTPMPPITPPNWIRSRIRRQGLIALGIPVNLDEVLPRANGKPLPALQISTRPMSAPPGARAAHVNGGSASSHPSSRTGSPAPKGATPLLALGPKPQIDEAKIEKLLDAKYDQLSLLPLSAVEKFLADLRAETSNISALLTYLLQKRDALQQDSEMYNKLIGELIMEAQKQKTSGKSGLSRNPSRRGSSNQ</sequence>
<comment type="caution">
    <text evidence="1">The sequence shown here is derived from an EMBL/GenBank/DDBJ whole genome shotgun (WGS) entry which is preliminary data.</text>
</comment>
<organism evidence="1 2">
    <name type="scientific">Vararia minispora EC-137</name>
    <dbReference type="NCBI Taxonomy" id="1314806"/>
    <lineage>
        <taxon>Eukaryota</taxon>
        <taxon>Fungi</taxon>
        <taxon>Dikarya</taxon>
        <taxon>Basidiomycota</taxon>
        <taxon>Agaricomycotina</taxon>
        <taxon>Agaricomycetes</taxon>
        <taxon>Russulales</taxon>
        <taxon>Lachnocladiaceae</taxon>
        <taxon>Vararia</taxon>
    </lineage>
</organism>
<dbReference type="Proteomes" id="UP000814128">
    <property type="component" value="Unassembled WGS sequence"/>
</dbReference>
<reference evidence="1" key="2">
    <citation type="journal article" date="2022" name="New Phytol.">
        <title>Evolutionary transition to the ectomycorrhizal habit in the genomes of a hyperdiverse lineage of mushroom-forming fungi.</title>
        <authorList>
            <person name="Looney B."/>
            <person name="Miyauchi S."/>
            <person name="Morin E."/>
            <person name="Drula E."/>
            <person name="Courty P.E."/>
            <person name="Kohler A."/>
            <person name="Kuo A."/>
            <person name="LaButti K."/>
            <person name="Pangilinan J."/>
            <person name="Lipzen A."/>
            <person name="Riley R."/>
            <person name="Andreopoulos W."/>
            <person name="He G."/>
            <person name="Johnson J."/>
            <person name="Nolan M."/>
            <person name="Tritt A."/>
            <person name="Barry K.W."/>
            <person name="Grigoriev I.V."/>
            <person name="Nagy L.G."/>
            <person name="Hibbett D."/>
            <person name="Henrissat B."/>
            <person name="Matheny P.B."/>
            <person name="Labbe J."/>
            <person name="Martin F.M."/>
        </authorList>
    </citation>
    <scope>NUCLEOTIDE SEQUENCE</scope>
    <source>
        <strain evidence="1">EC-137</strain>
    </source>
</reference>
<evidence type="ECO:0000313" key="2">
    <source>
        <dbReference type="Proteomes" id="UP000814128"/>
    </source>
</evidence>
<gene>
    <name evidence="1" type="ORF">K488DRAFT_47926</name>
</gene>
<reference evidence="1" key="1">
    <citation type="submission" date="2021-02" db="EMBL/GenBank/DDBJ databases">
        <authorList>
            <consortium name="DOE Joint Genome Institute"/>
            <person name="Ahrendt S."/>
            <person name="Looney B.P."/>
            <person name="Miyauchi S."/>
            <person name="Morin E."/>
            <person name="Drula E."/>
            <person name="Courty P.E."/>
            <person name="Chicoki N."/>
            <person name="Fauchery L."/>
            <person name="Kohler A."/>
            <person name="Kuo A."/>
            <person name="Labutti K."/>
            <person name="Pangilinan J."/>
            <person name="Lipzen A."/>
            <person name="Riley R."/>
            <person name="Andreopoulos W."/>
            <person name="He G."/>
            <person name="Johnson J."/>
            <person name="Barry K.W."/>
            <person name="Grigoriev I.V."/>
            <person name="Nagy L."/>
            <person name="Hibbett D."/>
            <person name="Henrissat B."/>
            <person name="Matheny P.B."/>
            <person name="Labbe J."/>
            <person name="Martin F."/>
        </authorList>
    </citation>
    <scope>NUCLEOTIDE SEQUENCE</scope>
    <source>
        <strain evidence="1">EC-137</strain>
    </source>
</reference>
<accession>A0ACB8QNH7</accession>
<protein>
    <submittedName>
        <fullName evidence="1">Uncharacterized protein</fullName>
    </submittedName>
</protein>
<proteinExistence type="predicted"/>